<dbReference type="Gene3D" id="2.10.90.10">
    <property type="entry name" value="Cystine-knot cytokines"/>
    <property type="match status" value="1"/>
</dbReference>
<feature type="region of interest" description="Disordered" evidence="6">
    <location>
        <begin position="1"/>
        <end position="20"/>
    </location>
</feature>
<evidence type="ECO:0000256" key="2">
    <source>
        <dbReference type="ARBA" id="ARBA00007236"/>
    </source>
</evidence>
<comment type="similarity">
    <text evidence="2">Belongs to the IL-17 family.</text>
</comment>
<keyword evidence="4" id="KW-0964">Secreted</keyword>
<sequence>MKLGMTQTLPSDQQEANANRPLAAETVALSIKGAVHAAARPATVRALSPAAAKMIPGLLLLLWLPANLAHRGTPPWGGPHAHQTTRCYSTDELTLGRPPQHLWARSAKWEQTLPVTLVSSLEAESHRSRHDRSLAGTQCPALRPEQVLEADIHERSISPWRYRIDTDENRYPQKLAFAECLCRGCISARTGRETAALNSVRLHQRLLVLRRLPCAPDGAGTPQPGAATFRAEFIRVPVGCTCVLPRSTAG</sequence>
<name>A0A8B6ZQN1_ORYAF</name>
<dbReference type="InterPro" id="IPR010345">
    <property type="entry name" value="IL-17_fam"/>
</dbReference>
<dbReference type="RefSeq" id="XP_007937417.1">
    <property type="nucleotide sequence ID" value="XM_007939226.1"/>
</dbReference>
<reference evidence="8" key="1">
    <citation type="submission" date="2025-08" db="UniProtKB">
        <authorList>
            <consortium name="RefSeq"/>
        </authorList>
    </citation>
    <scope>IDENTIFICATION</scope>
</reference>
<dbReference type="OrthoDB" id="6038945at2759"/>
<dbReference type="AlphaFoldDB" id="A0A8B6ZQN1"/>
<dbReference type="InterPro" id="IPR029034">
    <property type="entry name" value="Cystine-knot_cytokine"/>
</dbReference>
<dbReference type="CTD" id="27189"/>
<evidence type="ECO:0000256" key="1">
    <source>
        <dbReference type="ARBA" id="ARBA00004613"/>
    </source>
</evidence>
<evidence type="ECO:0000256" key="5">
    <source>
        <dbReference type="ARBA" id="ARBA00022729"/>
    </source>
</evidence>
<evidence type="ECO:0000256" key="6">
    <source>
        <dbReference type="SAM" id="MobiDB-lite"/>
    </source>
</evidence>
<dbReference type="GeneID" id="103195627"/>
<dbReference type="GO" id="GO:0005615">
    <property type="term" value="C:extracellular space"/>
    <property type="evidence" value="ECO:0007669"/>
    <property type="project" value="UniProtKB-KW"/>
</dbReference>
<keyword evidence="3" id="KW-0202">Cytokine</keyword>
<dbReference type="InterPro" id="IPR020440">
    <property type="entry name" value="IL-17_chr"/>
</dbReference>
<gene>
    <name evidence="8" type="primary">IL17C</name>
</gene>
<protein>
    <submittedName>
        <fullName evidence="8">Interleukin-17C</fullName>
    </submittedName>
</protein>
<accession>A0A8B6ZQN1</accession>
<dbReference type="GO" id="GO:0006954">
    <property type="term" value="P:inflammatory response"/>
    <property type="evidence" value="ECO:0007669"/>
    <property type="project" value="InterPro"/>
</dbReference>
<proteinExistence type="inferred from homology"/>
<dbReference type="GO" id="GO:0005125">
    <property type="term" value="F:cytokine activity"/>
    <property type="evidence" value="ECO:0007669"/>
    <property type="project" value="UniProtKB-KW"/>
</dbReference>
<evidence type="ECO:0000256" key="4">
    <source>
        <dbReference type="ARBA" id="ARBA00022525"/>
    </source>
</evidence>
<evidence type="ECO:0000313" key="7">
    <source>
        <dbReference type="Proteomes" id="UP000694850"/>
    </source>
</evidence>
<dbReference type="SUPFAM" id="SSF57501">
    <property type="entry name" value="Cystine-knot cytokines"/>
    <property type="match status" value="1"/>
</dbReference>
<keyword evidence="5" id="KW-0732">Signal</keyword>
<organism evidence="7 8">
    <name type="scientific">Orycteropus afer afer</name>
    <dbReference type="NCBI Taxonomy" id="1230840"/>
    <lineage>
        <taxon>Eukaryota</taxon>
        <taxon>Metazoa</taxon>
        <taxon>Chordata</taxon>
        <taxon>Craniata</taxon>
        <taxon>Vertebrata</taxon>
        <taxon>Euteleostomi</taxon>
        <taxon>Mammalia</taxon>
        <taxon>Eutheria</taxon>
        <taxon>Afrotheria</taxon>
        <taxon>Tubulidentata</taxon>
        <taxon>Orycteropodidae</taxon>
        <taxon>Orycteropus</taxon>
    </lineage>
</organism>
<evidence type="ECO:0000313" key="8">
    <source>
        <dbReference type="RefSeq" id="XP_007937417.1"/>
    </source>
</evidence>
<keyword evidence="7" id="KW-1185">Reference proteome</keyword>
<comment type="subcellular location">
    <subcellularLocation>
        <location evidence="1">Secreted</location>
    </subcellularLocation>
</comment>
<dbReference type="Proteomes" id="UP000694850">
    <property type="component" value="Unplaced"/>
</dbReference>
<feature type="compositionally biased region" description="Polar residues" evidence="6">
    <location>
        <begin position="1"/>
        <end position="17"/>
    </location>
</feature>
<dbReference type="Pfam" id="PF06083">
    <property type="entry name" value="IL17"/>
    <property type="match status" value="1"/>
</dbReference>
<dbReference type="PRINTS" id="PR01932">
    <property type="entry name" value="INTRLEUKIN17"/>
</dbReference>
<evidence type="ECO:0000256" key="3">
    <source>
        <dbReference type="ARBA" id="ARBA00022514"/>
    </source>
</evidence>